<evidence type="ECO:0000256" key="1">
    <source>
        <dbReference type="SAM" id="MobiDB-lite"/>
    </source>
</evidence>
<keyword evidence="4" id="KW-1185">Reference proteome</keyword>
<accession>A0A9Q1F7A2</accession>
<feature type="region of interest" description="Disordered" evidence="1">
    <location>
        <begin position="47"/>
        <end position="91"/>
    </location>
</feature>
<dbReference type="OrthoDB" id="10654684at2759"/>
<proteinExistence type="predicted"/>
<dbReference type="AlphaFoldDB" id="A0A9Q1F7A2"/>
<feature type="region of interest" description="Disordered" evidence="1">
    <location>
        <begin position="130"/>
        <end position="161"/>
    </location>
</feature>
<feature type="compositionally biased region" description="Basic and acidic residues" evidence="1">
    <location>
        <begin position="48"/>
        <end position="66"/>
    </location>
</feature>
<evidence type="ECO:0000313" key="4">
    <source>
        <dbReference type="Proteomes" id="UP001152622"/>
    </source>
</evidence>
<sequence length="182" mass="19355">MTFRSAHSHPRLKPGTHVCKKNNSVFMVTNDSAPGVTFIFEAAGQHLNSERKSEEECPKLEPEPDRTANCTHPKSPSTTQGPDVSGTTSSSLSPSEMVLMVLGLLLLLILPSLLIGIYCKKKSNPQCCPRASSPPTVHVEGQGGQSDLNATPLLPLPSTTACQTPSNGYNRDCIGDSSGNLL</sequence>
<organism evidence="3 4">
    <name type="scientific">Synaphobranchus kaupii</name>
    <name type="common">Kaup's arrowtooth eel</name>
    <dbReference type="NCBI Taxonomy" id="118154"/>
    <lineage>
        <taxon>Eukaryota</taxon>
        <taxon>Metazoa</taxon>
        <taxon>Chordata</taxon>
        <taxon>Craniata</taxon>
        <taxon>Vertebrata</taxon>
        <taxon>Euteleostomi</taxon>
        <taxon>Actinopterygii</taxon>
        <taxon>Neopterygii</taxon>
        <taxon>Teleostei</taxon>
        <taxon>Anguilliformes</taxon>
        <taxon>Synaphobranchidae</taxon>
        <taxon>Synaphobranchus</taxon>
    </lineage>
</organism>
<reference evidence="3" key="1">
    <citation type="journal article" date="2023" name="Science">
        <title>Genome structures resolve the early diversification of teleost fishes.</title>
        <authorList>
            <person name="Parey E."/>
            <person name="Louis A."/>
            <person name="Montfort J."/>
            <person name="Bouchez O."/>
            <person name="Roques C."/>
            <person name="Iampietro C."/>
            <person name="Lluch J."/>
            <person name="Castinel A."/>
            <person name="Donnadieu C."/>
            <person name="Desvignes T."/>
            <person name="Floi Bucao C."/>
            <person name="Jouanno E."/>
            <person name="Wen M."/>
            <person name="Mejri S."/>
            <person name="Dirks R."/>
            <person name="Jansen H."/>
            <person name="Henkel C."/>
            <person name="Chen W.J."/>
            <person name="Zahm M."/>
            <person name="Cabau C."/>
            <person name="Klopp C."/>
            <person name="Thompson A.W."/>
            <person name="Robinson-Rechavi M."/>
            <person name="Braasch I."/>
            <person name="Lecointre G."/>
            <person name="Bobe J."/>
            <person name="Postlethwait J.H."/>
            <person name="Berthelot C."/>
            <person name="Roest Crollius H."/>
            <person name="Guiguen Y."/>
        </authorList>
    </citation>
    <scope>NUCLEOTIDE SEQUENCE</scope>
    <source>
        <strain evidence="3">WJC10195</strain>
    </source>
</reference>
<keyword evidence="2" id="KW-0472">Membrane</keyword>
<gene>
    <name evidence="3" type="ORF">SKAU_G00237570</name>
</gene>
<protein>
    <submittedName>
        <fullName evidence="3">Uncharacterized protein</fullName>
    </submittedName>
</protein>
<keyword evidence="2" id="KW-1133">Transmembrane helix</keyword>
<feature type="compositionally biased region" description="Polar residues" evidence="1">
    <location>
        <begin position="68"/>
        <end position="82"/>
    </location>
</feature>
<dbReference type="EMBL" id="JAINUF010000008">
    <property type="protein sequence ID" value="KAJ8352281.1"/>
    <property type="molecule type" value="Genomic_DNA"/>
</dbReference>
<comment type="caution">
    <text evidence="3">The sequence shown here is derived from an EMBL/GenBank/DDBJ whole genome shotgun (WGS) entry which is preliminary data.</text>
</comment>
<feature type="transmembrane region" description="Helical" evidence="2">
    <location>
        <begin position="97"/>
        <end position="118"/>
    </location>
</feature>
<keyword evidence="2" id="KW-0812">Transmembrane</keyword>
<evidence type="ECO:0000313" key="3">
    <source>
        <dbReference type="EMBL" id="KAJ8352281.1"/>
    </source>
</evidence>
<name>A0A9Q1F7A2_SYNKA</name>
<dbReference type="Proteomes" id="UP001152622">
    <property type="component" value="Chromosome 8"/>
</dbReference>
<evidence type="ECO:0000256" key="2">
    <source>
        <dbReference type="SAM" id="Phobius"/>
    </source>
</evidence>